<organism evidence="9 10">
    <name type="scientific">Methanoculleus chikugoensis</name>
    <dbReference type="NCBI Taxonomy" id="118126"/>
    <lineage>
        <taxon>Archaea</taxon>
        <taxon>Methanobacteriati</taxon>
        <taxon>Methanobacteriota</taxon>
        <taxon>Stenosarchaea group</taxon>
        <taxon>Methanomicrobia</taxon>
        <taxon>Methanomicrobiales</taxon>
        <taxon>Methanomicrobiaceae</taxon>
        <taxon>Methanoculleus</taxon>
    </lineage>
</organism>
<feature type="domain" description="PAC" evidence="8">
    <location>
        <begin position="559"/>
        <end position="617"/>
    </location>
</feature>
<feature type="domain" description="PAC" evidence="8">
    <location>
        <begin position="926"/>
        <end position="979"/>
    </location>
</feature>
<dbReference type="PROSITE" id="PS50112">
    <property type="entry name" value="PAS"/>
    <property type="match status" value="6"/>
</dbReference>
<feature type="domain" description="PAS" evidence="7">
    <location>
        <begin position="614"/>
        <end position="683"/>
    </location>
</feature>
<dbReference type="InterPro" id="IPR003018">
    <property type="entry name" value="GAF"/>
</dbReference>
<dbReference type="InterPro" id="IPR000700">
    <property type="entry name" value="PAS-assoc_C"/>
</dbReference>
<dbReference type="EMBL" id="AP019781">
    <property type="protein sequence ID" value="BBL67149.1"/>
    <property type="molecule type" value="Genomic_DNA"/>
</dbReference>
<evidence type="ECO:0000259" key="7">
    <source>
        <dbReference type="PROSITE" id="PS50112"/>
    </source>
</evidence>
<dbReference type="SMART" id="SM00065">
    <property type="entry name" value="GAF"/>
    <property type="match status" value="1"/>
</dbReference>
<dbReference type="SMART" id="SM00387">
    <property type="entry name" value="HATPase_c"/>
    <property type="match status" value="1"/>
</dbReference>
<keyword evidence="3" id="KW-0597">Phosphoprotein</keyword>
<feature type="domain" description="PAC" evidence="8">
    <location>
        <begin position="318"/>
        <end position="371"/>
    </location>
</feature>
<keyword evidence="5" id="KW-0418">Kinase</keyword>
<dbReference type="Pfam" id="PF08448">
    <property type="entry name" value="PAS_4"/>
    <property type="match status" value="2"/>
</dbReference>
<feature type="domain" description="PAC" evidence="8">
    <location>
        <begin position="686"/>
        <end position="740"/>
    </location>
</feature>
<keyword evidence="10" id="KW-1185">Reference proteome</keyword>
<evidence type="ECO:0000259" key="6">
    <source>
        <dbReference type="PROSITE" id="PS50109"/>
    </source>
</evidence>
<proteinExistence type="predicted"/>
<dbReference type="Pfam" id="PF13188">
    <property type="entry name" value="PAS_8"/>
    <property type="match status" value="1"/>
</dbReference>
<feature type="domain" description="PAC" evidence="8">
    <location>
        <begin position="807"/>
        <end position="859"/>
    </location>
</feature>
<dbReference type="PROSITE" id="PS50109">
    <property type="entry name" value="HIS_KIN"/>
    <property type="match status" value="1"/>
</dbReference>
<dbReference type="CDD" id="cd00130">
    <property type="entry name" value="PAS"/>
    <property type="match status" value="7"/>
</dbReference>
<dbReference type="NCBIfam" id="TIGR00229">
    <property type="entry name" value="sensory_box"/>
    <property type="match status" value="7"/>
</dbReference>
<dbReference type="PANTHER" id="PTHR43304:SF1">
    <property type="entry name" value="PAC DOMAIN-CONTAINING PROTEIN"/>
    <property type="match status" value="1"/>
</dbReference>
<dbReference type="Proteomes" id="UP000824969">
    <property type="component" value="Chromosome"/>
</dbReference>
<dbReference type="Pfam" id="PF08447">
    <property type="entry name" value="PAS_3"/>
    <property type="match status" value="1"/>
</dbReference>
<reference evidence="9 10" key="1">
    <citation type="submission" date="2019-06" db="EMBL/GenBank/DDBJ databases">
        <title>Complete genome sequence of Methanoculleus chikugoensis strain MG62.</title>
        <authorList>
            <person name="Asakawa S."/>
            <person name="Dianou D."/>
        </authorList>
    </citation>
    <scope>NUCLEOTIDE SEQUENCE [LARGE SCALE GENOMIC DNA]</scope>
    <source>
        <strain evidence="9 10">MG62</strain>
    </source>
</reference>
<dbReference type="InterPro" id="IPR013656">
    <property type="entry name" value="PAS_4"/>
</dbReference>
<dbReference type="SMART" id="SM00091">
    <property type="entry name" value="PAS"/>
    <property type="match status" value="8"/>
</dbReference>
<dbReference type="SMART" id="SM00086">
    <property type="entry name" value="PAC"/>
    <property type="match status" value="6"/>
</dbReference>
<dbReference type="PANTHER" id="PTHR43304">
    <property type="entry name" value="PHYTOCHROME-LIKE PROTEIN CPH1"/>
    <property type="match status" value="1"/>
</dbReference>
<protein>
    <recommendedName>
        <fullName evidence="2">histidine kinase</fullName>
        <ecNumber evidence="2">2.7.13.3</ecNumber>
    </recommendedName>
</protein>
<gene>
    <name evidence="9" type="ORF">MchiMG62_03300</name>
</gene>
<feature type="domain" description="PAS" evidence="7">
    <location>
        <begin position="492"/>
        <end position="546"/>
    </location>
</feature>
<keyword evidence="4" id="KW-0808">Transferase</keyword>
<evidence type="ECO:0000256" key="1">
    <source>
        <dbReference type="ARBA" id="ARBA00000085"/>
    </source>
</evidence>
<evidence type="ECO:0000313" key="9">
    <source>
        <dbReference type="EMBL" id="BBL67149.1"/>
    </source>
</evidence>
<feature type="domain" description="PAS" evidence="7">
    <location>
        <begin position="20"/>
        <end position="55"/>
    </location>
</feature>
<dbReference type="InterPro" id="IPR001610">
    <property type="entry name" value="PAC"/>
</dbReference>
<evidence type="ECO:0000256" key="3">
    <source>
        <dbReference type="ARBA" id="ARBA00022553"/>
    </source>
</evidence>
<feature type="domain" description="PAS" evidence="7">
    <location>
        <begin position="242"/>
        <end position="307"/>
    </location>
</feature>
<comment type="catalytic activity">
    <reaction evidence="1">
        <text>ATP + protein L-histidine = ADP + protein N-phospho-L-histidine.</text>
        <dbReference type="EC" id="2.7.13.3"/>
    </reaction>
</comment>
<dbReference type="Pfam" id="PF02518">
    <property type="entry name" value="HATPase_c"/>
    <property type="match status" value="1"/>
</dbReference>
<dbReference type="CDD" id="cd00075">
    <property type="entry name" value="HATPase"/>
    <property type="match status" value="1"/>
</dbReference>
<name>A0ABN5XJD4_9EURY</name>
<evidence type="ECO:0000256" key="5">
    <source>
        <dbReference type="ARBA" id="ARBA00022777"/>
    </source>
</evidence>
<dbReference type="Pfam" id="PF13426">
    <property type="entry name" value="PAS_9"/>
    <property type="match status" value="4"/>
</dbReference>
<dbReference type="InterPro" id="IPR005467">
    <property type="entry name" value="His_kinase_dom"/>
</dbReference>
<evidence type="ECO:0000256" key="2">
    <source>
        <dbReference type="ARBA" id="ARBA00012438"/>
    </source>
</evidence>
<evidence type="ECO:0000313" key="10">
    <source>
        <dbReference type="Proteomes" id="UP000824969"/>
    </source>
</evidence>
<dbReference type="InterPro" id="IPR000014">
    <property type="entry name" value="PAS"/>
</dbReference>
<dbReference type="PROSITE" id="PS50113">
    <property type="entry name" value="PAC"/>
    <property type="match status" value="6"/>
</dbReference>
<dbReference type="InterPro" id="IPR013655">
    <property type="entry name" value="PAS_fold_3"/>
</dbReference>
<feature type="domain" description="PAS" evidence="7">
    <location>
        <begin position="116"/>
        <end position="187"/>
    </location>
</feature>
<feature type="domain" description="PAC" evidence="8">
    <location>
        <begin position="437"/>
        <end position="491"/>
    </location>
</feature>
<evidence type="ECO:0000259" key="8">
    <source>
        <dbReference type="PROSITE" id="PS50113"/>
    </source>
</evidence>
<sequence>MRVTPAKPPERLHGAQPDYRILEGMEDAVLVLDEDARIVWANTASRRVLGVHEGETRRAGAVSELADKVLAAPGNGTLEFECRLKSPGGEERGYRCSGWRTPSGKNWVLRLREAPGTGDYEAIVEYTGTATILIEENGTISVANTEFERLSGYPRAEIVGIKRLTDFVASEDERRRLKEYHALRRNDPATAPKNYAISFVDRSGNTHAVEVTIGLIPGTARSVMSLLDVTERNRAEQALRVSEERLHLALSAADDGLVDWDVGTGTAYYSTRSFTMLGYDPGAFVPTTPTILALVHPDDRDGVEAALTGMAAGVRDRCEMEFRMKSASGEWVYVLDRLRVVEHDARGMPLRIVGAHSDITERKEAERELLIGKMAVESSFAAIAIADLDGNITHVNPALLALGGLTDPAEVLGRHLTEFWVDPAKVERVLATFSGRGRCNGQLVGRKADGTEFTAHITANLLKDDSGNPICIMATAVDISKDMRMAQALRESEERYRTLTEFAPDGIFLVGTDGEVLFVNSAGSRLVDADPESLRGKNIRELFPPDLVDGWLPALRAVAESPGKIFTAEGQIPGDGGGIWLETRLIPMVEPDGTARSLLGIGRDITERKRAEEQLRFQAQVLSQVEDAVIAADTDERLTYMNRAAERLYAVPSGEALGRPIPELFTTEWLRPDDEEAAKNALRSSGTWRGVVSHRKRDGEVISVDETLSTLTDDSGQVTGTLYSLRDVTGQRRAELELWIKDMAIASALEGISLSDYDGKIIYANRASLAIHGWEEEEIVGQHVSVLWGDLGEMNQIREELVRNGAWSGEVKSRRKDGSTFPMQLVLSVVTDEAGRRICTMGSGIDITERKQAEQELRIRDMAIASSLSAFTVADLDGRLIYVNRAFLSMWGYDSPTEVIGKRVTELWQNEEEARNTFENVVRTGRHIGERIGRRRDKTTFYAMFSGSLVRDGDGVPLCITASLTDITGQKQAEANIQAHNRELSVLNRIIGVSTSATDLEEALGRVLAAVLSLLDLSGGGIYLIEPGRERARLVCVQGLPEGFPSQPCIPDITARPYVEVLVAGNPLFFDDHPDLRYPGEEEGTLHQSASIPITAHGRVIGALNVVSGNGNQFTDADRSLLTAIGREIGTSVERTLLIRQLETAEQEANLYLDILSHDIRNAENVSGLYTDLLVDMLEGEGRDYAQKLQNSIRKSVEILRNVSTIRRIHKESAVLAPVDLEGVIRNEIGIFSGSRIHYGGTNLSVMADALLPEVFTNLIGNSIKFGGPEVEITIRVEESDGEVRVSVEDTGPGIPDGMKDAVFMRFGQSRSRKSGQGLGLYITRMLVSRYGGRIRVGDRVPGRPECGAAFRFTLKKA</sequence>
<dbReference type="InterPro" id="IPR052162">
    <property type="entry name" value="Sensor_kinase/Photoreceptor"/>
</dbReference>
<dbReference type="Pfam" id="PF13185">
    <property type="entry name" value="GAF_2"/>
    <property type="match status" value="1"/>
</dbReference>
<accession>A0ABN5XJD4</accession>
<dbReference type="InterPro" id="IPR003594">
    <property type="entry name" value="HATPase_dom"/>
</dbReference>
<dbReference type="EC" id="2.7.13.3" evidence="2"/>
<feature type="domain" description="PAS" evidence="7">
    <location>
        <begin position="744"/>
        <end position="782"/>
    </location>
</feature>
<feature type="domain" description="Histidine kinase" evidence="6">
    <location>
        <begin position="1252"/>
        <end position="1358"/>
    </location>
</feature>
<evidence type="ECO:0000256" key="4">
    <source>
        <dbReference type="ARBA" id="ARBA00022679"/>
    </source>
</evidence>